<dbReference type="Proteomes" id="UP000233551">
    <property type="component" value="Unassembled WGS sequence"/>
</dbReference>
<protein>
    <submittedName>
        <fullName evidence="1">Uncharacterized protein</fullName>
    </submittedName>
</protein>
<keyword evidence="2" id="KW-1185">Reference proteome</keyword>
<gene>
    <name evidence="1" type="ORF">CRG98_043808</name>
</gene>
<comment type="caution">
    <text evidence="1">The sequence shown here is derived from an EMBL/GenBank/DDBJ whole genome shotgun (WGS) entry which is preliminary data.</text>
</comment>
<organism evidence="1 2">
    <name type="scientific">Punica granatum</name>
    <name type="common">Pomegranate</name>
    <dbReference type="NCBI Taxonomy" id="22663"/>
    <lineage>
        <taxon>Eukaryota</taxon>
        <taxon>Viridiplantae</taxon>
        <taxon>Streptophyta</taxon>
        <taxon>Embryophyta</taxon>
        <taxon>Tracheophyta</taxon>
        <taxon>Spermatophyta</taxon>
        <taxon>Magnoliopsida</taxon>
        <taxon>eudicotyledons</taxon>
        <taxon>Gunneridae</taxon>
        <taxon>Pentapetalae</taxon>
        <taxon>rosids</taxon>
        <taxon>malvids</taxon>
        <taxon>Myrtales</taxon>
        <taxon>Lythraceae</taxon>
        <taxon>Punica</taxon>
    </lineage>
</organism>
<reference evidence="1 2" key="1">
    <citation type="submission" date="2017-11" db="EMBL/GenBank/DDBJ databases">
        <title>De-novo sequencing of pomegranate (Punica granatum L.) genome.</title>
        <authorList>
            <person name="Akparov Z."/>
            <person name="Amiraslanov A."/>
            <person name="Hajiyeva S."/>
            <person name="Abbasov M."/>
            <person name="Kaur K."/>
            <person name="Hamwieh A."/>
            <person name="Solovyev V."/>
            <person name="Salamov A."/>
            <person name="Braich B."/>
            <person name="Kosarev P."/>
            <person name="Mahmoud A."/>
            <person name="Hajiyev E."/>
            <person name="Babayeva S."/>
            <person name="Izzatullayeva V."/>
            <person name="Mammadov A."/>
            <person name="Mammadov A."/>
            <person name="Sharifova S."/>
            <person name="Ojaghi J."/>
            <person name="Eynullazada K."/>
            <person name="Bayramov B."/>
            <person name="Abdulazimova A."/>
            <person name="Shahmuradov I."/>
        </authorList>
    </citation>
    <scope>NUCLEOTIDE SEQUENCE [LARGE SCALE GENOMIC DNA]</scope>
    <source>
        <strain evidence="2">cv. AG2017</strain>
        <tissue evidence="1">Leaf</tissue>
    </source>
</reference>
<evidence type="ECO:0000313" key="2">
    <source>
        <dbReference type="Proteomes" id="UP000233551"/>
    </source>
</evidence>
<accession>A0A2I0HVX2</accession>
<dbReference type="EMBL" id="PGOL01005218">
    <property type="protein sequence ID" value="PKI35773.1"/>
    <property type="molecule type" value="Genomic_DNA"/>
</dbReference>
<evidence type="ECO:0000313" key="1">
    <source>
        <dbReference type="EMBL" id="PKI35773.1"/>
    </source>
</evidence>
<name>A0A2I0HVX2_PUNGR</name>
<sequence>MPKASEACDEVAFREQWPSRRPNRGSAPTLSLNLGVIITEIIRRRNCLDWGGEYSSLGLWKASFLNRLSLSQMYLGSLFTSLSPLTA</sequence>
<dbReference type="AlphaFoldDB" id="A0A2I0HVX2"/>
<proteinExistence type="predicted"/>